<dbReference type="InParanoid" id="A0A2P5AE26"/>
<gene>
    <name evidence="1" type="ORF">TorRG33x02_352670</name>
</gene>
<dbReference type="Proteomes" id="UP000237000">
    <property type="component" value="Unassembled WGS sequence"/>
</dbReference>
<name>A0A2P5AE26_TREOI</name>
<dbReference type="AlphaFoldDB" id="A0A2P5AE26"/>
<comment type="caution">
    <text evidence="1">The sequence shown here is derived from an EMBL/GenBank/DDBJ whole genome shotgun (WGS) entry which is preliminary data.</text>
</comment>
<dbReference type="EMBL" id="JXTC01000915">
    <property type="protein sequence ID" value="PON34780.1"/>
    <property type="molecule type" value="Genomic_DNA"/>
</dbReference>
<proteinExistence type="predicted"/>
<accession>A0A2P5AE26</accession>
<keyword evidence="2" id="KW-1185">Reference proteome</keyword>
<evidence type="ECO:0000313" key="2">
    <source>
        <dbReference type="Proteomes" id="UP000237000"/>
    </source>
</evidence>
<reference evidence="2" key="1">
    <citation type="submission" date="2016-06" db="EMBL/GenBank/DDBJ databases">
        <title>Parallel loss of symbiosis genes in relatives of nitrogen-fixing non-legume Parasponia.</title>
        <authorList>
            <person name="Van Velzen R."/>
            <person name="Holmer R."/>
            <person name="Bu F."/>
            <person name="Rutten L."/>
            <person name="Van Zeijl A."/>
            <person name="Liu W."/>
            <person name="Santuari L."/>
            <person name="Cao Q."/>
            <person name="Sharma T."/>
            <person name="Shen D."/>
            <person name="Roswanjaya Y."/>
            <person name="Wardhani T."/>
            <person name="Kalhor M.S."/>
            <person name="Jansen J."/>
            <person name="Van den Hoogen J."/>
            <person name="Gungor B."/>
            <person name="Hartog M."/>
            <person name="Hontelez J."/>
            <person name="Verver J."/>
            <person name="Yang W.-C."/>
            <person name="Schijlen E."/>
            <person name="Repin R."/>
            <person name="Schilthuizen M."/>
            <person name="Schranz E."/>
            <person name="Heidstra R."/>
            <person name="Miyata K."/>
            <person name="Fedorova E."/>
            <person name="Kohlen W."/>
            <person name="Bisseling T."/>
            <person name="Smit S."/>
            <person name="Geurts R."/>
        </authorList>
    </citation>
    <scope>NUCLEOTIDE SEQUENCE [LARGE SCALE GENOMIC DNA]</scope>
    <source>
        <strain evidence="2">cv. RG33-2</strain>
    </source>
</reference>
<organism evidence="1 2">
    <name type="scientific">Trema orientale</name>
    <name type="common">Charcoal tree</name>
    <name type="synonym">Celtis orientalis</name>
    <dbReference type="NCBI Taxonomy" id="63057"/>
    <lineage>
        <taxon>Eukaryota</taxon>
        <taxon>Viridiplantae</taxon>
        <taxon>Streptophyta</taxon>
        <taxon>Embryophyta</taxon>
        <taxon>Tracheophyta</taxon>
        <taxon>Spermatophyta</taxon>
        <taxon>Magnoliopsida</taxon>
        <taxon>eudicotyledons</taxon>
        <taxon>Gunneridae</taxon>
        <taxon>Pentapetalae</taxon>
        <taxon>rosids</taxon>
        <taxon>fabids</taxon>
        <taxon>Rosales</taxon>
        <taxon>Cannabaceae</taxon>
        <taxon>Trema</taxon>
    </lineage>
</organism>
<evidence type="ECO:0000313" key="1">
    <source>
        <dbReference type="EMBL" id="PON34780.1"/>
    </source>
</evidence>
<sequence length="71" mass="8110">MGHCMSHCDCLSSRSILLSSKLCSSKSNAFRLFFSSNNKLGTRKAFYSSLATLKLQPSWRRQFGRLEKPTY</sequence>
<protein>
    <submittedName>
        <fullName evidence="1">Uncharacterized protein</fullName>
    </submittedName>
</protein>